<keyword evidence="1" id="KW-0732">Signal</keyword>
<feature type="signal peptide" evidence="1">
    <location>
        <begin position="1"/>
        <end position="27"/>
    </location>
</feature>
<evidence type="ECO:0000256" key="1">
    <source>
        <dbReference type="SAM" id="SignalP"/>
    </source>
</evidence>
<reference evidence="2 3" key="1">
    <citation type="journal article" date="2020" name="Nat. Commun.">
        <title>Genome of Tripterygium wilfordii and identification of cytochrome P450 involved in triptolide biosynthesis.</title>
        <authorList>
            <person name="Tu L."/>
            <person name="Su P."/>
            <person name="Zhang Z."/>
            <person name="Gao L."/>
            <person name="Wang J."/>
            <person name="Hu T."/>
            <person name="Zhou J."/>
            <person name="Zhang Y."/>
            <person name="Zhao Y."/>
            <person name="Liu Y."/>
            <person name="Song Y."/>
            <person name="Tong Y."/>
            <person name="Lu Y."/>
            <person name="Yang J."/>
            <person name="Xu C."/>
            <person name="Jia M."/>
            <person name="Peters R.J."/>
            <person name="Huang L."/>
            <person name="Gao W."/>
        </authorList>
    </citation>
    <scope>NUCLEOTIDE SEQUENCE [LARGE SCALE GENOMIC DNA]</scope>
    <source>
        <strain evidence="3">cv. XIE 37</strain>
        <tissue evidence="2">Leaf</tissue>
    </source>
</reference>
<evidence type="ECO:0000313" key="2">
    <source>
        <dbReference type="EMBL" id="KAF5745170.1"/>
    </source>
</evidence>
<comment type="caution">
    <text evidence="2">The sequence shown here is derived from an EMBL/GenBank/DDBJ whole genome shotgun (WGS) entry which is preliminary data.</text>
</comment>
<accession>A0A7J7DFM6</accession>
<dbReference type="Proteomes" id="UP000593562">
    <property type="component" value="Unassembled WGS sequence"/>
</dbReference>
<proteinExistence type="predicted"/>
<gene>
    <name evidence="2" type="ORF">HS088_TW07G00751</name>
</gene>
<dbReference type="OrthoDB" id="1937685at2759"/>
<feature type="chain" id="PRO_5029512084" description="FAS1 domain-containing protein" evidence="1">
    <location>
        <begin position="28"/>
        <end position="205"/>
    </location>
</feature>
<keyword evidence="3" id="KW-1185">Reference proteome</keyword>
<dbReference type="EMBL" id="JAAARO010000007">
    <property type="protein sequence ID" value="KAF5745170.1"/>
    <property type="molecule type" value="Genomic_DNA"/>
</dbReference>
<dbReference type="PANTHER" id="PTHR33985">
    <property type="entry name" value="OS02G0491300 PROTEIN-RELATED"/>
    <property type="match status" value="1"/>
</dbReference>
<evidence type="ECO:0000313" key="3">
    <source>
        <dbReference type="Proteomes" id="UP000593562"/>
    </source>
</evidence>
<dbReference type="InParanoid" id="A0A7J7DFM6"/>
<evidence type="ECO:0008006" key="4">
    <source>
        <dbReference type="Google" id="ProtNLM"/>
    </source>
</evidence>
<dbReference type="PANTHER" id="PTHR33985:SF15">
    <property type="entry name" value="FASCICLIN-LIKE ARABINOGALACTAN PROTEIN 19"/>
    <property type="match status" value="1"/>
</dbReference>
<sequence length="205" mass="22589">MADLSKRALYLTFHLITLLLLFSISSANLFDQELNAAMSTLRSHGYTLFPNAIVTSDLRPRLLSTENASFTLFSPPDFLLFPLDLYSTAPHYITSLASHVSPLRLSTSDLRRLPLSHLPNLLLHRYLSIEKNYTLPNGAVLDSITLGDVRISRQDLFLGSRIAVHGLGGILDSDAGSDADYWVALWFAAPPTSYAFLSPASLPPD</sequence>
<protein>
    <recommendedName>
        <fullName evidence="4">FAS1 domain-containing protein</fullName>
    </recommendedName>
</protein>
<dbReference type="FunCoup" id="A0A7J7DFM6">
    <property type="interactions" value="1"/>
</dbReference>
<organism evidence="2 3">
    <name type="scientific">Tripterygium wilfordii</name>
    <name type="common">Thunder God vine</name>
    <dbReference type="NCBI Taxonomy" id="458696"/>
    <lineage>
        <taxon>Eukaryota</taxon>
        <taxon>Viridiplantae</taxon>
        <taxon>Streptophyta</taxon>
        <taxon>Embryophyta</taxon>
        <taxon>Tracheophyta</taxon>
        <taxon>Spermatophyta</taxon>
        <taxon>Magnoliopsida</taxon>
        <taxon>eudicotyledons</taxon>
        <taxon>Gunneridae</taxon>
        <taxon>Pentapetalae</taxon>
        <taxon>rosids</taxon>
        <taxon>fabids</taxon>
        <taxon>Celastrales</taxon>
        <taxon>Celastraceae</taxon>
        <taxon>Tripterygium</taxon>
    </lineage>
</organism>
<dbReference type="AlphaFoldDB" id="A0A7J7DFM6"/>
<name>A0A7J7DFM6_TRIWF</name>
<dbReference type="InterPro" id="IPR052806">
    <property type="entry name" value="Fasciclin-like_AGP"/>
</dbReference>